<dbReference type="InterPro" id="IPR020084">
    <property type="entry name" value="NUDIX_hydrolase_CS"/>
</dbReference>
<dbReference type="GO" id="GO:0140933">
    <property type="term" value="F:5'-(N(7)-methylguanosine 5'-triphospho)-[mRNA] hydrolase activity"/>
    <property type="evidence" value="ECO:0007669"/>
    <property type="project" value="InterPro"/>
</dbReference>
<dbReference type="InterPro" id="IPR044099">
    <property type="entry name" value="Dcp2_NUDIX"/>
</dbReference>
<gene>
    <name evidence="11" type="ORF">L228DRAFT_243176</name>
</gene>
<dbReference type="STRING" id="1328760.A0A165JV92"/>
<comment type="cofactor">
    <cofactor evidence="1">
        <name>Mn(2+)</name>
        <dbReference type="ChEBI" id="CHEBI:29035"/>
    </cofactor>
</comment>
<evidence type="ECO:0000256" key="1">
    <source>
        <dbReference type="ARBA" id="ARBA00001936"/>
    </source>
</evidence>
<comment type="subcellular location">
    <subcellularLocation>
        <location evidence="2">Cytoplasm</location>
    </subcellularLocation>
</comment>
<keyword evidence="4" id="KW-0963">Cytoplasm</keyword>
<feature type="domain" description="Nudix hydrolase" evidence="10">
    <location>
        <begin position="95"/>
        <end position="240"/>
    </location>
</feature>
<dbReference type="OrthoDB" id="18996at2759"/>
<evidence type="ECO:0000256" key="5">
    <source>
        <dbReference type="ARBA" id="ARBA00022723"/>
    </source>
</evidence>
<dbReference type="Pfam" id="PF00293">
    <property type="entry name" value="NUDIX"/>
    <property type="match status" value="1"/>
</dbReference>
<dbReference type="PROSITE" id="PS00893">
    <property type="entry name" value="NUDIX_BOX"/>
    <property type="match status" value="1"/>
</dbReference>
<evidence type="ECO:0000256" key="7">
    <source>
        <dbReference type="ARBA" id="ARBA00022884"/>
    </source>
</evidence>
<feature type="region of interest" description="Disordered" evidence="9">
    <location>
        <begin position="550"/>
        <end position="576"/>
    </location>
</feature>
<dbReference type="SMART" id="SM01125">
    <property type="entry name" value="DCP2"/>
    <property type="match status" value="1"/>
</dbReference>
<feature type="compositionally biased region" description="Basic and acidic residues" evidence="9">
    <location>
        <begin position="802"/>
        <end position="819"/>
    </location>
</feature>
<dbReference type="PANTHER" id="PTHR23114:SF17">
    <property type="entry name" value="M7GPPPN-MRNA HYDROLASE"/>
    <property type="match status" value="1"/>
</dbReference>
<evidence type="ECO:0000256" key="9">
    <source>
        <dbReference type="SAM" id="MobiDB-lite"/>
    </source>
</evidence>
<proteinExistence type="inferred from homology"/>
<feature type="compositionally biased region" description="Low complexity" evidence="9">
    <location>
        <begin position="759"/>
        <end position="770"/>
    </location>
</feature>
<feature type="region of interest" description="Disordered" evidence="9">
    <location>
        <begin position="678"/>
        <end position="916"/>
    </location>
</feature>
<dbReference type="OMA" id="WIAQQHK"/>
<sequence length="931" mass="99701">MTESKMQLVDWLDDLCVRFIINLPQEELESVERICFQVEEAQWFYEDFIRPLDPSLPSMSLRNFCLRIFQHCPLLSAFSSYHHSTAFSEFLAYKTRVPVRGAIMLNDAMDEVVLVKGWKKGANWSFPRGKINKDEKDLDCAVREVYEETGFDIKAAGLVKEESEMKFIEVTMREQHMRLYVFRGVPKDTPFEPRTRKEISKIQWYKLSDLPTIKKNKQQQQGRGEDLAGNAIKFYMVAPFLVPLKKWIAQQHKKDARDAALYPGIPAPAPLGELAPEVEAASLDIDGGPECRGETSGLLGQSLPQNGTGFSAHSGFGEVQDRTAQLKQLLAVSTPQPAAPEIINDISADSRSKSDALLAMLQKGGRQQQPQSGLQGVPPPQTPLEQLDLNPNLPQSPHPRHAHQPPFHMQAPPPSFPLPPAHAPGHPMQQGAPAALVTGPGGPSGVPHLAQQGGPAPHHQLPQPHIPAVLANLHMPSSDLSGDRLASSAQFPGLHIPAVSAAPNVPPSSLSNHSLALLNVLRAGQTPSHRQTPANPAELKAIAGLGSLPQAPPTFQLARPHVQPRPAVEHGGSAESDLASRLSAAMNLQSKAPPATAAAAAVGPAIAATALPESHKNALLALFKQQPATKAAPALESPVSSILPKTTAPAPVPVAAPVAAPVPPAVQVSTKPFPQQIPAISAQKPGDQKGPSPSILKRPLSAGRVPTPTNGPSKRGQLGANGQAPAIIPSPLHPPQFDTVSKDSPRNQRLSPAFKKTAQSQQRQPSPISILPRPASVHGPKPNDAPKQLADTGTVRRHPAKPKRESKGPREPKEPKEPAKPFQPQILRRPTQPSPSPGAASQNISDRRESQTDGQRQALLSLFSKPAAAPTESPLTSPIAARPEPALPAEQPSISRLESISSDTATRRGSQADNKNFLLGYLAGVAKAGRG</sequence>
<dbReference type="Pfam" id="PF05026">
    <property type="entry name" value="DCP2"/>
    <property type="match status" value="1"/>
</dbReference>
<dbReference type="RefSeq" id="XP_018192231.1">
    <property type="nucleotide sequence ID" value="XM_018331625.1"/>
</dbReference>
<dbReference type="AlphaFoldDB" id="A0A165JV92"/>
<dbReference type="GO" id="GO:0030145">
    <property type="term" value="F:manganese ion binding"/>
    <property type="evidence" value="ECO:0007669"/>
    <property type="project" value="InterPro"/>
</dbReference>
<keyword evidence="8" id="KW-0464">Manganese</keyword>
<dbReference type="InParanoid" id="A0A165JV92"/>
<evidence type="ECO:0000259" key="10">
    <source>
        <dbReference type="PROSITE" id="PS51462"/>
    </source>
</evidence>
<comment type="similarity">
    <text evidence="3">Belongs to the Nudix hydrolase family. DCP2 subfamily.</text>
</comment>
<evidence type="ECO:0000256" key="4">
    <source>
        <dbReference type="ARBA" id="ARBA00022490"/>
    </source>
</evidence>
<protein>
    <recommendedName>
        <fullName evidence="10">Nudix hydrolase domain-containing protein</fullName>
    </recommendedName>
</protein>
<dbReference type="InterPro" id="IPR000086">
    <property type="entry name" value="NUDIX_hydrolase_dom"/>
</dbReference>
<keyword evidence="5" id="KW-0479">Metal-binding</keyword>
<accession>A0A165JV92</accession>
<dbReference type="FunFam" id="1.10.10.1050:FF:000003">
    <property type="entry name" value="Decapping enzyme Dcp2, putative"/>
    <property type="match status" value="1"/>
</dbReference>
<evidence type="ECO:0000256" key="2">
    <source>
        <dbReference type="ARBA" id="ARBA00004496"/>
    </source>
</evidence>
<dbReference type="Gene3D" id="3.90.79.10">
    <property type="entry name" value="Nucleoside Triphosphate Pyrophosphohydrolase"/>
    <property type="match status" value="1"/>
</dbReference>
<evidence type="ECO:0000313" key="11">
    <source>
        <dbReference type="EMBL" id="KZF26676.1"/>
    </source>
</evidence>
<dbReference type="EMBL" id="KV407454">
    <property type="protein sequence ID" value="KZF26676.1"/>
    <property type="molecule type" value="Genomic_DNA"/>
</dbReference>
<dbReference type="GeneID" id="28896762"/>
<feature type="compositionally biased region" description="Polar residues" evidence="9">
    <location>
        <begin position="892"/>
        <end position="914"/>
    </location>
</feature>
<keyword evidence="12" id="KW-1185">Reference proteome</keyword>
<dbReference type="GO" id="GO:0000932">
    <property type="term" value="C:P-body"/>
    <property type="evidence" value="ECO:0007669"/>
    <property type="project" value="TreeGrafter"/>
</dbReference>
<feature type="region of interest" description="Disordered" evidence="9">
    <location>
        <begin position="361"/>
        <end position="459"/>
    </location>
</feature>
<evidence type="ECO:0000256" key="6">
    <source>
        <dbReference type="ARBA" id="ARBA00022801"/>
    </source>
</evidence>
<dbReference type="GO" id="GO:0000184">
    <property type="term" value="P:nuclear-transcribed mRNA catabolic process, nonsense-mediated decay"/>
    <property type="evidence" value="ECO:0007669"/>
    <property type="project" value="InterPro"/>
</dbReference>
<keyword evidence="6" id="KW-0378">Hydrolase</keyword>
<feature type="compositionally biased region" description="Polar residues" evidence="9">
    <location>
        <begin position="365"/>
        <end position="374"/>
    </location>
</feature>
<dbReference type="InterPro" id="IPR036189">
    <property type="entry name" value="DCP2_BoxA_sf"/>
</dbReference>
<dbReference type="SUPFAM" id="SSF55811">
    <property type="entry name" value="Nudix"/>
    <property type="match status" value="1"/>
</dbReference>
<keyword evidence="7" id="KW-0694">RNA-binding</keyword>
<reference evidence="11 12" key="1">
    <citation type="journal article" date="2016" name="Fungal Biol.">
        <title>The genome of Xylona heveae provides a window into fungal endophytism.</title>
        <authorList>
            <person name="Gazis R."/>
            <person name="Kuo A."/>
            <person name="Riley R."/>
            <person name="LaButti K."/>
            <person name="Lipzen A."/>
            <person name="Lin J."/>
            <person name="Amirebrahimi M."/>
            <person name="Hesse C.N."/>
            <person name="Spatafora J.W."/>
            <person name="Henrissat B."/>
            <person name="Hainaut M."/>
            <person name="Grigoriev I.V."/>
            <person name="Hibbett D.S."/>
        </authorList>
    </citation>
    <scope>NUCLEOTIDE SEQUENCE [LARGE SCALE GENOMIC DNA]</scope>
    <source>
        <strain evidence="11 12">TC161</strain>
    </source>
</reference>
<dbReference type="InterPro" id="IPR007722">
    <property type="entry name" value="DCP2_BoxA"/>
</dbReference>
<dbReference type="CDD" id="cd03672">
    <property type="entry name" value="NUDIX_Dcp2p_Nudt20"/>
    <property type="match status" value="1"/>
</dbReference>
<evidence type="ECO:0000313" key="12">
    <source>
        <dbReference type="Proteomes" id="UP000076632"/>
    </source>
</evidence>
<dbReference type="Gene3D" id="1.10.10.1050">
    <property type="entry name" value="Dcp2, box A domain"/>
    <property type="match status" value="1"/>
</dbReference>
<dbReference type="InterPro" id="IPR015797">
    <property type="entry name" value="NUDIX_hydrolase-like_dom_sf"/>
</dbReference>
<dbReference type="Proteomes" id="UP000076632">
    <property type="component" value="Unassembled WGS sequence"/>
</dbReference>
<organism evidence="11 12">
    <name type="scientific">Xylona heveae (strain CBS 132557 / TC161)</name>
    <dbReference type="NCBI Taxonomy" id="1328760"/>
    <lineage>
        <taxon>Eukaryota</taxon>
        <taxon>Fungi</taxon>
        <taxon>Dikarya</taxon>
        <taxon>Ascomycota</taxon>
        <taxon>Pezizomycotina</taxon>
        <taxon>Xylonomycetes</taxon>
        <taxon>Xylonales</taxon>
        <taxon>Xylonaceae</taxon>
        <taxon>Xylona</taxon>
    </lineage>
</organism>
<dbReference type="FunFam" id="3.90.79.10:FF:000003">
    <property type="entry name" value="M7GpppN-mRNA hydrolase isoform 2"/>
    <property type="match status" value="1"/>
</dbReference>
<dbReference type="PANTHER" id="PTHR23114">
    <property type="entry name" value="M7GPPPN-MRNA HYDROLASE"/>
    <property type="match status" value="1"/>
</dbReference>
<evidence type="ECO:0000256" key="8">
    <source>
        <dbReference type="ARBA" id="ARBA00023211"/>
    </source>
</evidence>
<dbReference type="PROSITE" id="PS51462">
    <property type="entry name" value="NUDIX"/>
    <property type="match status" value="1"/>
</dbReference>
<feature type="compositionally biased region" description="Pro residues" evidence="9">
    <location>
        <begin position="411"/>
        <end position="422"/>
    </location>
</feature>
<dbReference type="GO" id="GO:0003723">
    <property type="term" value="F:RNA binding"/>
    <property type="evidence" value="ECO:0007669"/>
    <property type="project" value="UniProtKB-KW"/>
</dbReference>
<name>A0A165JV92_XYLHT</name>
<dbReference type="GO" id="GO:0000290">
    <property type="term" value="P:deadenylation-dependent decapping of nuclear-transcribed mRNA"/>
    <property type="evidence" value="ECO:0007669"/>
    <property type="project" value="InterPro"/>
</dbReference>
<evidence type="ECO:0000256" key="3">
    <source>
        <dbReference type="ARBA" id="ARBA00005279"/>
    </source>
</evidence>
<dbReference type="SUPFAM" id="SSF140586">
    <property type="entry name" value="Dcp2 domain-like"/>
    <property type="match status" value="1"/>
</dbReference>